<keyword evidence="2 5" id="KW-0808">Transferase</keyword>
<evidence type="ECO:0000256" key="4">
    <source>
        <dbReference type="ARBA" id="ARBA00022694"/>
    </source>
</evidence>
<dbReference type="Gene3D" id="3.40.50.150">
    <property type="entry name" value="Vaccinia Virus protein VP39"/>
    <property type="match status" value="1"/>
</dbReference>
<dbReference type="PROSITE" id="PS51620">
    <property type="entry name" value="SAM_TRM61"/>
    <property type="match status" value="1"/>
</dbReference>
<evidence type="ECO:0000313" key="9">
    <source>
        <dbReference type="Proteomes" id="UP001302719"/>
    </source>
</evidence>
<evidence type="ECO:0000313" key="8">
    <source>
        <dbReference type="EMBL" id="WNM57764.1"/>
    </source>
</evidence>
<evidence type="ECO:0000256" key="5">
    <source>
        <dbReference type="PIRNR" id="PIRNR017269"/>
    </source>
</evidence>
<feature type="binding site" evidence="6">
    <location>
        <begin position="107"/>
        <end position="110"/>
    </location>
    <ligand>
        <name>S-adenosyl-L-methionine</name>
        <dbReference type="ChEBI" id="CHEBI:59789"/>
    </ligand>
</feature>
<sequence length="299" mass="33536">MKTFQSGERVHLIDKKERPYAVTLKAGEIFQHSGDRISHDDIIGKPDGTVVQFSNGKLMVAVHPTLAEYTLKMPRGAQVIYPKDLAVIPMWADIYPGARVFEAGVGSGALTMALLRAVGDRGCVVSYEMREDFAATATKNIERFMGKVPNHFLQIRNAYEGIEIGEGASSWMFDRVVLDIPEPWRVVPHAARALRSGGLYLSYVPTVPQVMQTVQALEQSRVFTMVQNFETLLRTWNIKGRSVRPDHRMVAHSGFITVARKVENHNWNSEQYNAIEPASQQDDHVIKEDEYVGDGLDIP</sequence>
<gene>
    <name evidence="8" type="ORF">PP769_17605</name>
</gene>
<keyword evidence="4 5" id="KW-0819">tRNA processing</keyword>
<comment type="catalytic activity">
    <reaction evidence="5">
        <text>adenosine(58) in tRNA + S-adenosyl-L-methionine = N(1)-methyladenosine(58) in tRNA + S-adenosyl-L-homocysteine + H(+)</text>
        <dbReference type="Rhea" id="RHEA:43152"/>
        <dbReference type="Rhea" id="RHEA-COMP:10365"/>
        <dbReference type="Rhea" id="RHEA-COMP:10366"/>
        <dbReference type="ChEBI" id="CHEBI:15378"/>
        <dbReference type="ChEBI" id="CHEBI:57856"/>
        <dbReference type="ChEBI" id="CHEBI:59789"/>
        <dbReference type="ChEBI" id="CHEBI:74411"/>
        <dbReference type="ChEBI" id="CHEBI:74491"/>
        <dbReference type="EC" id="2.1.1.220"/>
    </reaction>
</comment>
<dbReference type="InterPro" id="IPR014816">
    <property type="entry name" value="tRNA_MeTrfase_Gcd14"/>
</dbReference>
<feature type="binding site" evidence="6">
    <location>
        <position position="179"/>
    </location>
    <ligand>
        <name>S-adenosyl-L-methionine</name>
        <dbReference type="ChEBI" id="CHEBI:59789"/>
    </ligand>
</feature>
<dbReference type="GO" id="GO:0160107">
    <property type="term" value="F:tRNA (adenine(58)-N1)-methyltransferase activity"/>
    <property type="evidence" value="ECO:0007669"/>
    <property type="project" value="UniProtKB-EC"/>
</dbReference>
<organism evidence="8 9">
    <name type="scientific">Candidatus Nitrospira allomarina</name>
    <dbReference type="NCBI Taxonomy" id="3020900"/>
    <lineage>
        <taxon>Bacteria</taxon>
        <taxon>Pseudomonadati</taxon>
        <taxon>Nitrospirota</taxon>
        <taxon>Nitrospiria</taxon>
        <taxon>Nitrospirales</taxon>
        <taxon>Nitrospiraceae</taxon>
        <taxon>Nitrospira</taxon>
    </lineage>
</organism>
<reference evidence="8 9" key="1">
    <citation type="submission" date="2023-01" db="EMBL/GenBank/DDBJ databases">
        <title>Cultivation and genomic characterization of new, ubiquitous marine nitrite-oxidizing bacteria from the Nitrospirales.</title>
        <authorList>
            <person name="Mueller A.J."/>
            <person name="Daebeler A."/>
            <person name="Herbold C.W."/>
            <person name="Kirkegaard R.H."/>
            <person name="Daims H."/>
        </authorList>
    </citation>
    <scope>NUCLEOTIDE SEQUENCE [LARGE SCALE GENOMIC DNA]</scope>
    <source>
        <strain evidence="8 9">VA</strain>
    </source>
</reference>
<evidence type="ECO:0000256" key="1">
    <source>
        <dbReference type="ARBA" id="ARBA00022603"/>
    </source>
</evidence>
<dbReference type="GO" id="GO:0031515">
    <property type="term" value="C:tRNA (m1A) methyltransferase complex"/>
    <property type="evidence" value="ECO:0007669"/>
    <property type="project" value="UniProtKB-UniRule"/>
</dbReference>
<proteinExistence type="inferred from homology"/>
<comment type="subunit">
    <text evidence="5">Homotetramer composed of a dimer of dimers.</text>
</comment>
<dbReference type="RefSeq" id="WP_312642652.1">
    <property type="nucleotide sequence ID" value="NZ_CP116967.1"/>
</dbReference>
<keyword evidence="1 5" id="KW-0489">Methyltransferase</keyword>
<accession>A0AA96JYM8</accession>
<dbReference type="Proteomes" id="UP001302719">
    <property type="component" value="Chromosome"/>
</dbReference>
<feature type="domain" description="tRNA (adenine(58)-N(1))-methyltransferase catalytic subunit TRM61 C-terminal" evidence="7">
    <location>
        <begin position="62"/>
        <end position="248"/>
    </location>
</feature>
<keyword evidence="9" id="KW-1185">Reference proteome</keyword>
<evidence type="ECO:0000256" key="2">
    <source>
        <dbReference type="ARBA" id="ARBA00022679"/>
    </source>
</evidence>
<evidence type="ECO:0000256" key="6">
    <source>
        <dbReference type="PIRSR" id="PIRSR017269-1"/>
    </source>
</evidence>
<dbReference type="EMBL" id="CP116967">
    <property type="protein sequence ID" value="WNM57764.1"/>
    <property type="molecule type" value="Genomic_DNA"/>
</dbReference>
<evidence type="ECO:0000256" key="3">
    <source>
        <dbReference type="ARBA" id="ARBA00022691"/>
    </source>
</evidence>
<dbReference type="Pfam" id="PF14801">
    <property type="entry name" value="TrmI-like_N"/>
    <property type="match status" value="1"/>
</dbReference>
<comment type="function">
    <text evidence="5">Catalyzes the S-adenosyl-L-methionine-dependent formation of N(1)-methyladenine at position 58 (m1A58) in tRNA.</text>
</comment>
<dbReference type="CDD" id="cd02440">
    <property type="entry name" value="AdoMet_MTases"/>
    <property type="match status" value="1"/>
</dbReference>
<dbReference type="InterPro" id="IPR049470">
    <property type="entry name" value="TRM61_C"/>
</dbReference>
<dbReference type="PIRSF" id="PIRSF017269">
    <property type="entry name" value="GCD14"/>
    <property type="match status" value="1"/>
</dbReference>
<protein>
    <recommendedName>
        <fullName evidence="5">tRNA (adenine(58)-N(1))-methyltransferase TrmI</fullName>
        <ecNumber evidence="5">2.1.1.220</ecNumber>
    </recommendedName>
</protein>
<dbReference type="InterPro" id="IPR029063">
    <property type="entry name" value="SAM-dependent_MTases_sf"/>
</dbReference>
<dbReference type="PANTHER" id="PTHR12133">
    <property type="entry name" value="TRNA (ADENINE(58)-N(1))-METHYLTRANSFERASE"/>
    <property type="match status" value="1"/>
</dbReference>
<comment type="similarity">
    <text evidence="5">Belongs to the class I-like SAM-binding methyltransferase superfamily. TRM61 family.</text>
</comment>
<dbReference type="SUPFAM" id="SSF53335">
    <property type="entry name" value="S-adenosyl-L-methionine-dependent methyltransferases"/>
    <property type="match status" value="1"/>
</dbReference>
<evidence type="ECO:0000259" key="7">
    <source>
        <dbReference type="Pfam" id="PF08704"/>
    </source>
</evidence>
<name>A0AA96JYM8_9BACT</name>
<dbReference type="Pfam" id="PF08704">
    <property type="entry name" value="GCD14"/>
    <property type="match status" value="1"/>
</dbReference>
<dbReference type="PANTHER" id="PTHR12133:SF1">
    <property type="entry name" value="TRNA (ADENINE(58)-N(1))-METHYLTRANSFERASE, MITOCHONDRIAL"/>
    <property type="match status" value="1"/>
</dbReference>
<keyword evidence="3 5" id="KW-0949">S-adenosyl-L-methionine</keyword>
<dbReference type="Gene3D" id="3.10.330.20">
    <property type="match status" value="1"/>
</dbReference>
<feature type="binding site" evidence="6">
    <location>
        <position position="128"/>
    </location>
    <ligand>
        <name>S-adenosyl-L-methionine</name>
        <dbReference type="ChEBI" id="CHEBI:59789"/>
    </ligand>
</feature>
<dbReference type="AlphaFoldDB" id="A0AA96JYM8"/>
<dbReference type="EC" id="2.1.1.220" evidence="5"/>
<dbReference type="KEGG" id="nall:PP769_17605"/>
<dbReference type="GO" id="GO:0030488">
    <property type="term" value="P:tRNA methylation"/>
    <property type="evidence" value="ECO:0007669"/>
    <property type="project" value="InterPro"/>
</dbReference>